<evidence type="ECO:0000313" key="2">
    <source>
        <dbReference type="Proteomes" id="UP000007797"/>
    </source>
</evidence>
<accession>F4QBQ9</accession>
<dbReference type="AlphaFoldDB" id="F4QBQ9"/>
<keyword evidence="2" id="KW-1185">Reference proteome</keyword>
<dbReference type="Proteomes" id="UP000007797">
    <property type="component" value="Unassembled WGS sequence"/>
</dbReference>
<protein>
    <submittedName>
        <fullName evidence="1">Uncharacterized protein</fullName>
    </submittedName>
</protein>
<evidence type="ECO:0000313" key="1">
    <source>
        <dbReference type="EMBL" id="EGG14647.1"/>
    </source>
</evidence>
<gene>
    <name evidence="1" type="ORF">DFA_10905</name>
</gene>
<dbReference type="RefSeq" id="XP_004351155.1">
    <property type="nucleotide sequence ID" value="XM_004351103.1"/>
</dbReference>
<dbReference type="EMBL" id="GL883028">
    <property type="protein sequence ID" value="EGG14647.1"/>
    <property type="molecule type" value="Genomic_DNA"/>
</dbReference>
<reference evidence="2" key="1">
    <citation type="journal article" date="2011" name="Genome Res.">
        <title>Phylogeny-wide analysis of social amoeba genomes highlights ancient origins for complex intercellular communication.</title>
        <authorList>
            <person name="Heidel A.J."/>
            <person name="Lawal H.M."/>
            <person name="Felder M."/>
            <person name="Schilde C."/>
            <person name="Helps N.R."/>
            <person name="Tunggal B."/>
            <person name="Rivero F."/>
            <person name="John U."/>
            <person name="Schleicher M."/>
            <person name="Eichinger L."/>
            <person name="Platzer M."/>
            <person name="Noegel A.A."/>
            <person name="Schaap P."/>
            <person name="Gloeckner G."/>
        </authorList>
    </citation>
    <scope>NUCLEOTIDE SEQUENCE [LARGE SCALE GENOMIC DNA]</scope>
    <source>
        <strain evidence="2">SH3</strain>
    </source>
</reference>
<organism evidence="1 2">
    <name type="scientific">Cavenderia fasciculata</name>
    <name type="common">Slime mold</name>
    <name type="synonym">Dictyostelium fasciculatum</name>
    <dbReference type="NCBI Taxonomy" id="261658"/>
    <lineage>
        <taxon>Eukaryota</taxon>
        <taxon>Amoebozoa</taxon>
        <taxon>Evosea</taxon>
        <taxon>Eumycetozoa</taxon>
        <taxon>Dictyostelia</taxon>
        <taxon>Acytosteliales</taxon>
        <taxon>Cavenderiaceae</taxon>
        <taxon>Cavenderia</taxon>
    </lineage>
</organism>
<name>F4QBQ9_CACFS</name>
<dbReference type="GeneID" id="14866609"/>
<dbReference type="KEGG" id="dfa:DFA_10905"/>
<sequence length="128" mass="14190">MVCCVRISNQTFLQSNHILSIVDAIALVTIGLHFADVEARALTTPIRVHKEWTGSGRVIIMLGRWMHTCFKGTMVPCCNTLTGLSEQNLVYCDHHCMTYDGQQSCDHGCKASIWKLCPLADAVPILVD</sequence>
<proteinExistence type="predicted"/>